<dbReference type="GO" id="GO:0008146">
    <property type="term" value="F:sulfotransferase activity"/>
    <property type="evidence" value="ECO:0007669"/>
    <property type="project" value="InterPro"/>
</dbReference>
<feature type="domain" description="Sulfotransferase" evidence="1">
    <location>
        <begin position="42"/>
        <end position="82"/>
    </location>
</feature>
<reference evidence="2 3" key="1">
    <citation type="journal article" date="2019" name="Sci. Rep.">
        <title>Orb-weaving spider Araneus ventricosus genome elucidates the spidroin gene catalogue.</title>
        <authorList>
            <person name="Kono N."/>
            <person name="Nakamura H."/>
            <person name="Ohtoshi R."/>
            <person name="Moran D.A.P."/>
            <person name="Shinohara A."/>
            <person name="Yoshida Y."/>
            <person name="Fujiwara M."/>
            <person name="Mori M."/>
            <person name="Tomita M."/>
            <person name="Arakawa K."/>
        </authorList>
    </citation>
    <scope>NUCLEOTIDE SEQUENCE [LARGE SCALE GENOMIC DNA]</scope>
</reference>
<accession>A0A4Y2R689</accession>
<evidence type="ECO:0000313" key="2">
    <source>
        <dbReference type="EMBL" id="GBN71228.1"/>
    </source>
</evidence>
<dbReference type="OrthoDB" id="6418036at2759"/>
<sequence>MAVTQHPMNSPYVQFVRGYPFPASVWFKKEVLEDVIDYIPQPRDIIVSSYPKTGTTWLQYIVVQIMSKGELFPNSEDMEKVFLNWKGQEWKFSTL</sequence>
<dbReference type="EMBL" id="BGPR01015941">
    <property type="protein sequence ID" value="GBN71228.1"/>
    <property type="molecule type" value="Genomic_DNA"/>
</dbReference>
<organism evidence="2 3">
    <name type="scientific">Araneus ventricosus</name>
    <name type="common">Orbweaver spider</name>
    <name type="synonym">Epeira ventricosa</name>
    <dbReference type="NCBI Taxonomy" id="182803"/>
    <lineage>
        <taxon>Eukaryota</taxon>
        <taxon>Metazoa</taxon>
        <taxon>Ecdysozoa</taxon>
        <taxon>Arthropoda</taxon>
        <taxon>Chelicerata</taxon>
        <taxon>Arachnida</taxon>
        <taxon>Araneae</taxon>
        <taxon>Araneomorphae</taxon>
        <taxon>Entelegynae</taxon>
        <taxon>Araneoidea</taxon>
        <taxon>Araneidae</taxon>
        <taxon>Araneus</taxon>
    </lineage>
</organism>
<proteinExistence type="predicted"/>
<dbReference type="InterPro" id="IPR000863">
    <property type="entry name" value="Sulfotransferase_dom"/>
</dbReference>
<gene>
    <name evidence="2" type="ORF">AVEN_147462_1</name>
</gene>
<dbReference type="Gene3D" id="3.40.50.300">
    <property type="entry name" value="P-loop containing nucleotide triphosphate hydrolases"/>
    <property type="match status" value="1"/>
</dbReference>
<protein>
    <recommendedName>
        <fullName evidence="1">Sulfotransferase domain-containing protein</fullName>
    </recommendedName>
</protein>
<name>A0A4Y2R689_ARAVE</name>
<keyword evidence="3" id="KW-1185">Reference proteome</keyword>
<evidence type="ECO:0000259" key="1">
    <source>
        <dbReference type="Pfam" id="PF00685"/>
    </source>
</evidence>
<evidence type="ECO:0000313" key="3">
    <source>
        <dbReference type="Proteomes" id="UP000499080"/>
    </source>
</evidence>
<dbReference type="Proteomes" id="UP000499080">
    <property type="component" value="Unassembled WGS sequence"/>
</dbReference>
<dbReference type="InterPro" id="IPR027417">
    <property type="entry name" value="P-loop_NTPase"/>
</dbReference>
<comment type="caution">
    <text evidence="2">The sequence shown here is derived from an EMBL/GenBank/DDBJ whole genome shotgun (WGS) entry which is preliminary data.</text>
</comment>
<dbReference type="SUPFAM" id="SSF52540">
    <property type="entry name" value="P-loop containing nucleoside triphosphate hydrolases"/>
    <property type="match status" value="1"/>
</dbReference>
<dbReference type="AlphaFoldDB" id="A0A4Y2R689"/>
<dbReference type="Pfam" id="PF00685">
    <property type="entry name" value="Sulfotransfer_1"/>
    <property type="match status" value="1"/>
</dbReference>